<organism evidence="4 5">
    <name type="scientific">Leptotrombidium deliense</name>
    <dbReference type="NCBI Taxonomy" id="299467"/>
    <lineage>
        <taxon>Eukaryota</taxon>
        <taxon>Metazoa</taxon>
        <taxon>Ecdysozoa</taxon>
        <taxon>Arthropoda</taxon>
        <taxon>Chelicerata</taxon>
        <taxon>Arachnida</taxon>
        <taxon>Acari</taxon>
        <taxon>Acariformes</taxon>
        <taxon>Trombidiformes</taxon>
        <taxon>Prostigmata</taxon>
        <taxon>Anystina</taxon>
        <taxon>Parasitengona</taxon>
        <taxon>Trombiculoidea</taxon>
        <taxon>Trombiculidae</taxon>
        <taxon>Leptotrombidium</taxon>
    </lineage>
</organism>
<name>A0A443RZ78_9ACAR</name>
<dbReference type="SUPFAM" id="SSF52540">
    <property type="entry name" value="P-loop containing nucleoside triphosphate hydrolases"/>
    <property type="match status" value="1"/>
</dbReference>
<evidence type="ECO:0000313" key="4">
    <source>
        <dbReference type="EMBL" id="RWS20563.1"/>
    </source>
</evidence>
<dbReference type="VEuPathDB" id="VectorBase:LDEU011477"/>
<protein>
    <submittedName>
        <fullName evidence="4">Amine sulfotransferase-like protein</fullName>
    </submittedName>
</protein>
<keyword evidence="2 4" id="KW-0808">Transferase</keyword>
<reference evidence="4 5" key="1">
    <citation type="journal article" date="2018" name="Gigascience">
        <title>Genomes of trombidid mites reveal novel predicted allergens and laterally-transferred genes associated with secondary metabolism.</title>
        <authorList>
            <person name="Dong X."/>
            <person name="Chaisiri K."/>
            <person name="Xia D."/>
            <person name="Armstrong S.D."/>
            <person name="Fang Y."/>
            <person name="Donnelly M.J."/>
            <person name="Kadowaki T."/>
            <person name="McGarry J.W."/>
            <person name="Darby A.C."/>
            <person name="Makepeace B.L."/>
        </authorList>
    </citation>
    <scope>NUCLEOTIDE SEQUENCE [LARGE SCALE GENOMIC DNA]</scope>
    <source>
        <strain evidence="4">UoL-UT</strain>
    </source>
</reference>
<evidence type="ECO:0000313" key="5">
    <source>
        <dbReference type="Proteomes" id="UP000288716"/>
    </source>
</evidence>
<accession>A0A443RZ78</accession>
<dbReference type="Gene3D" id="3.40.50.300">
    <property type="entry name" value="P-loop containing nucleotide triphosphate hydrolases"/>
    <property type="match status" value="1"/>
</dbReference>
<proteinExistence type="inferred from homology"/>
<dbReference type="OrthoDB" id="205623at2759"/>
<evidence type="ECO:0000259" key="3">
    <source>
        <dbReference type="Pfam" id="PF00685"/>
    </source>
</evidence>
<dbReference type="GO" id="GO:0008146">
    <property type="term" value="F:sulfotransferase activity"/>
    <property type="evidence" value="ECO:0007669"/>
    <property type="project" value="InterPro"/>
</dbReference>
<dbReference type="InterPro" id="IPR027417">
    <property type="entry name" value="P-loop_NTPase"/>
</dbReference>
<comment type="caution">
    <text evidence="4">The sequence shown here is derived from an EMBL/GenBank/DDBJ whole genome shotgun (WGS) entry which is preliminary data.</text>
</comment>
<evidence type="ECO:0000256" key="1">
    <source>
        <dbReference type="ARBA" id="ARBA00005771"/>
    </source>
</evidence>
<dbReference type="STRING" id="299467.A0A443RZ78"/>
<keyword evidence="5" id="KW-1185">Reference proteome</keyword>
<comment type="similarity">
    <text evidence="1">Belongs to the sulfotransferase 1 family.</text>
</comment>
<gene>
    <name evidence="4" type="ORF">B4U80_06113</name>
</gene>
<evidence type="ECO:0000256" key="2">
    <source>
        <dbReference type="ARBA" id="ARBA00022679"/>
    </source>
</evidence>
<dbReference type="EMBL" id="NCKV01016835">
    <property type="protein sequence ID" value="RWS20563.1"/>
    <property type="molecule type" value="Genomic_DNA"/>
</dbReference>
<feature type="non-terminal residue" evidence="4">
    <location>
        <position position="1"/>
    </location>
</feature>
<dbReference type="AlphaFoldDB" id="A0A443RZ78"/>
<dbReference type="InterPro" id="IPR000863">
    <property type="entry name" value="Sulfotransferase_dom"/>
</dbReference>
<dbReference type="Proteomes" id="UP000288716">
    <property type="component" value="Unassembled WGS sequence"/>
</dbReference>
<feature type="domain" description="Sulfotransferase" evidence="3">
    <location>
        <begin position="2"/>
        <end position="198"/>
    </location>
</feature>
<dbReference type="PANTHER" id="PTHR11783">
    <property type="entry name" value="SULFOTRANSFERASE SULT"/>
    <property type="match status" value="1"/>
</dbReference>
<dbReference type="Pfam" id="PF00685">
    <property type="entry name" value="Sulfotransfer_1"/>
    <property type="match status" value="1"/>
</dbReference>
<sequence>QSMPDPKIIKTHLPFNLQPYNPKAKYIYVARNPKDVLVSFCHHSHLFPDYQFTGTVHDLLPFFLNGDILYGCWSDHILSWWPHRNDDNVLFMLYEDMKSNIKEAVLKIASFMGNEYRRKLDENPNLLEKVINLSDISHMKQTTNKDFEKHWGSMGILNEKQNFNFVRKGIIGDWKNEICAEDNVMLEKWFEDTFKNSGIYNLWDKYDVFDHKQKQ</sequence>